<dbReference type="CDD" id="cd08252">
    <property type="entry name" value="AL_MDR"/>
    <property type="match status" value="1"/>
</dbReference>
<dbReference type="Pfam" id="PF13602">
    <property type="entry name" value="ADH_zinc_N_2"/>
    <property type="match status" value="1"/>
</dbReference>
<dbReference type="PATRIC" id="fig|1297742.4.peg.1501"/>
<evidence type="ECO:0000256" key="2">
    <source>
        <dbReference type="RuleBase" id="RU364000"/>
    </source>
</evidence>
<feature type="domain" description="Enoyl reductase (ER)" evidence="3">
    <location>
        <begin position="13"/>
        <end position="335"/>
    </location>
</feature>
<dbReference type="KEGG" id="mym:A176_001484"/>
<gene>
    <name evidence="4" type="ORF">A176_001484</name>
</gene>
<evidence type="ECO:0000313" key="4">
    <source>
        <dbReference type="EMBL" id="AKQ64572.1"/>
    </source>
</evidence>
<sequence length="343" mass="36769">MRAIALHQYLPIDNPDALIDVELPTPEPGPGELRVRVEAISVNPVDVKVRAPKPKVEATPRVLGWDAAGVVDAVGPGVKLFQPGDAVYYAGSIARPGTNSEFHIVDERIVGHKPRSLSFAQAAALPLTSITAWELLFERLGIPRSKAPSQDTLLIVGGAGGVGSIAIQLARKLAGVTVVATASRPESTSWCESMGAHHVVDHRQSLVPQLQKLAPQGVRYIASLTATDSHFPELVELAAPFGHLGLIDDPSKPLDIGSMKRKSLSLHWELMFTRPLYEAADPLEQHRILNRVAELVDAGTLKTTMTQDFGPITAANLRRAHAAIESGRTVGKIVLSGYPSGHE</sequence>
<dbReference type="InterPro" id="IPR011032">
    <property type="entry name" value="GroES-like_sf"/>
</dbReference>
<dbReference type="InterPro" id="IPR051603">
    <property type="entry name" value="Zinc-ADH_QOR/CCCR"/>
</dbReference>
<dbReference type="NCBIfam" id="TIGR02817">
    <property type="entry name" value="adh_fam_1"/>
    <property type="match status" value="1"/>
</dbReference>
<dbReference type="Gene3D" id="3.40.50.720">
    <property type="entry name" value="NAD(P)-binding Rossmann-like Domain"/>
    <property type="match status" value="1"/>
</dbReference>
<dbReference type="SUPFAM" id="SSF50129">
    <property type="entry name" value="GroES-like"/>
    <property type="match status" value="1"/>
</dbReference>
<dbReference type="InterPro" id="IPR014182">
    <property type="entry name" value="ADH_Zn_typ-1"/>
</dbReference>
<dbReference type="Proteomes" id="UP000009026">
    <property type="component" value="Chromosome"/>
</dbReference>
<dbReference type="GO" id="GO:0008270">
    <property type="term" value="F:zinc ion binding"/>
    <property type="evidence" value="ECO:0007669"/>
    <property type="project" value="InterPro"/>
</dbReference>
<reference evidence="4 5" key="1">
    <citation type="journal article" date="2016" name="PLoS ONE">
        <title>Complete Genome Sequence and Comparative Genomics of a Novel Myxobacterium Myxococcus hansupus.</title>
        <authorList>
            <person name="Sharma G."/>
            <person name="Narwani T."/>
            <person name="Subramanian S."/>
        </authorList>
    </citation>
    <scope>NUCLEOTIDE SEQUENCE [LARGE SCALE GENOMIC DNA]</scope>
    <source>
        <strain evidence="5">mixupus</strain>
    </source>
</reference>
<evidence type="ECO:0000256" key="1">
    <source>
        <dbReference type="ARBA" id="ARBA00022857"/>
    </source>
</evidence>
<accession>A0A0H4X9N2</accession>
<dbReference type="EMBL" id="CP012109">
    <property type="protein sequence ID" value="AKQ64572.1"/>
    <property type="molecule type" value="Genomic_DNA"/>
</dbReference>
<protein>
    <recommendedName>
        <fullName evidence="2">Zinc-type alcohol dehydrogenase-like protein</fullName>
    </recommendedName>
</protein>
<name>A0A0H4X9N2_9BACT</name>
<dbReference type="InterPro" id="IPR013154">
    <property type="entry name" value="ADH-like_N"/>
</dbReference>
<proteinExistence type="inferred from homology"/>
<keyword evidence="2" id="KW-0479">Metal-binding</keyword>
<dbReference type="eggNOG" id="COG0604">
    <property type="taxonomic scope" value="Bacteria"/>
</dbReference>
<dbReference type="AlphaFoldDB" id="A0A0H4X9N2"/>
<dbReference type="RefSeq" id="WP_002634725.1">
    <property type="nucleotide sequence ID" value="NZ_CP012109.1"/>
</dbReference>
<keyword evidence="2" id="KW-0862">Zinc</keyword>
<dbReference type="OrthoDB" id="9785812at2"/>
<evidence type="ECO:0000313" key="5">
    <source>
        <dbReference type="Proteomes" id="UP000009026"/>
    </source>
</evidence>
<comment type="similarity">
    <text evidence="2">Belongs to the zinc-containing alcohol dehydrogenase family. Quinone oxidoreductase subfamily.</text>
</comment>
<keyword evidence="2" id="KW-0560">Oxidoreductase</keyword>
<dbReference type="STRING" id="1297742.A176_001484"/>
<keyword evidence="1" id="KW-0521">NADP</keyword>
<dbReference type="SUPFAM" id="SSF51735">
    <property type="entry name" value="NAD(P)-binding Rossmann-fold domains"/>
    <property type="match status" value="1"/>
</dbReference>
<evidence type="ECO:0000259" key="3">
    <source>
        <dbReference type="SMART" id="SM00829"/>
    </source>
</evidence>
<dbReference type="SMART" id="SM00829">
    <property type="entry name" value="PKS_ER"/>
    <property type="match status" value="1"/>
</dbReference>
<dbReference type="Pfam" id="PF08240">
    <property type="entry name" value="ADH_N"/>
    <property type="match status" value="1"/>
</dbReference>
<dbReference type="InterPro" id="IPR036291">
    <property type="entry name" value="NAD(P)-bd_dom_sf"/>
</dbReference>
<organism evidence="4 5">
    <name type="scientific">Pseudomyxococcus hansupus</name>
    <dbReference type="NCBI Taxonomy" id="1297742"/>
    <lineage>
        <taxon>Bacteria</taxon>
        <taxon>Pseudomonadati</taxon>
        <taxon>Myxococcota</taxon>
        <taxon>Myxococcia</taxon>
        <taxon>Myxococcales</taxon>
        <taxon>Cystobacterineae</taxon>
        <taxon>Myxococcaceae</taxon>
        <taxon>Pseudomyxococcus</taxon>
    </lineage>
</organism>
<dbReference type="PANTHER" id="PTHR44154">
    <property type="entry name" value="QUINONE OXIDOREDUCTASE"/>
    <property type="match status" value="1"/>
</dbReference>
<dbReference type="GO" id="GO:0016491">
    <property type="term" value="F:oxidoreductase activity"/>
    <property type="evidence" value="ECO:0007669"/>
    <property type="project" value="UniProtKB-KW"/>
</dbReference>
<dbReference type="PANTHER" id="PTHR44154:SF1">
    <property type="entry name" value="QUINONE OXIDOREDUCTASE"/>
    <property type="match status" value="1"/>
</dbReference>
<dbReference type="InterPro" id="IPR020843">
    <property type="entry name" value="ER"/>
</dbReference>
<keyword evidence="5" id="KW-1185">Reference proteome</keyword>
<dbReference type="Gene3D" id="3.90.180.10">
    <property type="entry name" value="Medium-chain alcohol dehydrogenases, catalytic domain"/>
    <property type="match status" value="1"/>
</dbReference>